<accession>A0AAD7KRN4</accession>
<dbReference type="Proteomes" id="UP001163823">
    <property type="component" value="Chromosome 14"/>
</dbReference>
<protein>
    <submittedName>
        <fullName evidence="1">Transcription factor-like protein</fullName>
    </submittedName>
</protein>
<comment type="caution">
    <text evidence="1">The sequence shown here is derived from an EMBL/GenBank/DDBJ whole genome shotgun (WGS) entry which is preliminary data.</text>
</comment>
<evidence type="ECO:0000313" key="2">
    <source>
        <dbReference type="Proteomes" id="UP001163823"/>
    </source>
</evidence>
<sequence>MELEKNVSELEAVSRGRAEEIVFPCVAGKLNLEHSFTRALRSEKAKVVKAEMVTPGGRYKSVLWVQGLCCGNEGITMLKRALKVVIQTPMSQG</sequence>
<dbReference type="KEGG" id="qsa:O6P43_033232"/>
<gene>
    <name evidence="1" type="ORF">O6P43_033232</name>
</gene>
<evidence type="ECO:0000313" key="1">
    <source>
        <dbReference type="EMBL" id="KAJ7943720.1"/>
    </source>
</evidence>
<organism evidence="1 2">
    <name type="scientific">Quillaja saponaria</name>
    <name type="common">Soap bark tree</name>
    <dbReference type="NCBI Taxonomy" id="32244"/>
    <lineage>
        <taxon>Eukaryota</taxon>
        <taxon>Viridiplantae</taxon>
        <taxon>Streptophyta</taxon>
        <taxon>Embryophyta</taxon>
        <taxon>Tracheophyta</taxon>
        <taxon>Spermatophyta</taxon>
        <taxon>Magnoliopsida</taxon>
        <taxon>eudicotyledons</taxon>
        <taxon>Gunneridae</taxon>
        <taxon>Pentapetalae</taxon>
        <taxon>rosids</taxon>
        <taxon>fabids</taxon>
        <taxon>Fabales</taxon>
        <taxon>Quillajaceae</taxon>
        <taxon>Quillaja</taxon>
    </lineage>
</organism>
<dbReference type="AlphaFoldDB" id="A0AAD7KRN4"/>
<reference evidence="1" key="1">
    <citation type="journal article" date="2023" name="Science">
        <title>Elucidation of the pathway for biosynthesis of saponin adjuvants from the soapbark tree.</title>
        <authorList>
            <person name="Reed J."/>
            <person name="Orme A."/>
            <person name="El-Demerdash A."/>
            <person name="Owen C."/>
            <person name="Martin L.B.B."/>
            <person name="Misra R.C."/>
            <person name="Kikuchi S."/>
            <person name="Rejzek M."/>
            <person name="Martin A.C."/>
            <person name="Harkess A."/>
            <person name="Leebens-Mack J."/>
            <person name="Louveau T."/>
            <person name="Stephenson M.J."/>
            <person name="Osbourn A."/>
        </authorList>
    </citation>
    <scope>NUCLEOTIDE SEQUENCE</scope>
    <source>
        <strain evidence="1">S10</strain>
    </source>
</reference>
<name>A0AAD7KRN4_QUISA</name>
<dbReference type="EMBL" id="JARAOO010000014">
    <property type="protein sequence ID" value="KAJ7943720.1"/>
    <property type="molecule type" value="Genomic_DNA"/>
</dbReference>
<keyword evidence="2" id="KW-1185">Reference proteome</keyword>
<proteinExistence type="predicted"/>